<reference evidence="1 2" key="1">
    <citation type="submission" date="2008-12" db="EMBL/GenBank/DDBJ databases">
        <authorList>
            <person name="Fulton L."/>
            <person name="Clifton S."/>
            <person name="Fulton B."/>
            <person name="Xu J."/>
            <person name="Minx P."/>
            <person name="Pepin K.H."/>
            <person name="Johnson M."/>
            <person name="Bhonagiri V."/>
            <person name="Nash W.E."/>
            <person name="Mardis E.R."/>
            <person name="Wilson R.K."/>
        </authorList>
    </citation>
    <scope>NUCLEOTIDE SEQUENCE [LARGE SCALE GENOMIC DNA]</scope>
    <source>
        <strain evidence="1 2">DSM 18228</strain>
    </source>
</reference>
<gene>
    <name evidence="1" type="ORF">BACCOPRO_00886</name>
</gene>
<name>S0F6U4_9BACT</name>
<dbReference type="AlphaFoldDB" id="S0F6U4"/>
<proteinExistence type="predicted"/>
<sequence>MGAIFFMTFRHFGKPDRIFFPVFFLDLSAYFHILFDLKGKCNEKFAL</sequence>
<accession>S0F6U4</accession>
<protein>
    <submittedName>
        <fullName evidence="1">Uncharacterized protein</fullName>
    </submittedName>
</protein>
<comment type="caution">
    <text evidence="1">The sequence shown here is derived from an EMBL/GenBank/DDBJ whole genome shotgun (WGS) entry which is preliminary data.</text>
</comment>
<dbReference type="EMBL" id="ACBW01000068">
    <property type="protein sequence ID" value="EEF75397.1"/>
    <property type="molecule type" value="Genomic_DNA"/>
</dbReference>
<dbReference type="Proteomes" id="UP000014073">
    <property type="component" value="Unassembled WGS sequence"/>
</dbReference>
<keyword evidence="2" id="KW-1185">Reference proteome</keyword>
<dbReference type="STRING" id="547042.BACCOPRO_00886"/>
<organism evidence="1 2">
    <name type="scientific">Phocaeicola coprophilus DSM 18228 = JCM 13818</name>
    <dbReference type="NCBI Taxonomy" id="547042"/>
    <lineage>
        <taxon>Bacteria</taxon>
        <taxon>Pseudomonadati</taxon>
        <taxon>Bacteroidota</taxon>
        <taxon>Bacteroidia</taxon>
        <taxon>Bacteroidales</taxon>
        <taxon>Bacteroidaceae</taxon>
        <taxon>Phocaeicola</taxon>
    </lineage>
</organism>
<evidence type="ECO:0000313" key="2">
    <source>
        <dbReference type="Proteomes" id="UP000014073"/>
    </source>
</evidence>
<dbReference type="HOGENOM" id="CLU_3164545_0_0_10"/>
<evidence type="ECO:0000313" key="1">
    <source>
        <dbReference type="EMBL" id="EEF75397.1"/>
    </source>
</evidence>